<keyword evidence="5" id="KW-0560">Oxidoreductase</keyword>
<dbReference type="FunFam" id="2.60.40.420:FF:000021">
    <property type="entry name" value="Extracellular dihydrogeodin oxidase/laccase"/>
    <property type="match status" value="1"/>
</dbReference>
<dbReference type="STRING" id="1531966.A0A0A1TJJ9"/>
<dbReference type="InterPro" id="IPR045087">
    <property type="entry name" value="Cu-oxidase_fam"/>
</dbReference>
<dbReference type="AlphaFoldDB" id="A0A0A1TJJ9"/>
<dbReference type="InterPro" id="IPR033138">
    <property type="entry name" value="Cu_oxidase_CS"/>
</dbReference>
<feature type="domain" description="Plastocyanin-like" evidence="9">
    <location>
        <begin position="454"/>
        <end position="560"/>
    </location>
</feature>
<dbReference type="InterPro" id="IPR008972">
    <property type="entry name" value="Cupredoxin"/>
</dbReference>
<keyword evidence="12" id="KW-1185">Reference proteome</keyword>
<keyword evidence="7" id="KW-0325">Glycoprotein</keyword>
<dbReference type="PROSITE" id="PS00079">
    <property type="entry name" value="MULTICOPPER_OXIDASE1"/>
    <property type="match status" value="1"/>
</dbReference>
<evidence type="ECO:0000259" key="8">
    <source>
        <dbReference type="Pfam" id="PF00394"/>
    </source>
</evidence>
<dbReference type="Gene3D" id="2.60.40.420">
    <property type="entry name" value="Cupredoxins - blue copper proteins"/>
    <property type="match status" value="3"/>
</dbReference>
<evidence type="ECO:0000256" key="7">
    <source>
        <dbReference type="ARBA" id="ARBA00023180"/>
    </source>
</evidence>
<gene>
    <name evidence="11" type="ORF">VHEMI06628</name>
</gene>
<dbReference type="InterPro" id="IPR011706">
    <property type="entry name" value="Cu-oxidase_C"/>
</dbReference>
<reference evidence="11 12" key="1">
    <citation type="journal article" date="2015" name="Genome Announc.">
        <title>Draft Genome Sequence and Gene Annotation of the Entomopathogenic Fungus Verticillium hemipterigenum.</title>
        <authorList>
            <person name="Horn F."/>
            <person name="Habel A."/>
            <person name="Scharf D.H."/>
            <person name="Dworschak J."/>
            <person name="Brakhage A.A."/>
            <person name="Guthke R."/>
            <person name="Hertweck C."/>
            <person name="Linde J."/>
        </authorList>
    </citation>
    <scope>NUCLEOTIDE SEQUENCE [LARGE SCALE GENOMIC DNA]</scope>
</reference>
<dbReference type="PANTHER" id="PTHR11709">
    <property type="entry name" value="MULTI-COPPER OXIDASE"/>
    <property type="match status" value="1"/>
</dbReference>
<evidence type="ECO:0008006" key="13">
    <source>
        <dbReference type="Google" id="ProtNLM"/>
    </source>
</evidence>
<dbReference type="CDD" id="cd13854">
    <property type="entry name" value="CuRO_1_MaLCC_like"/>
    <property type="match status" value="1"/>
</dbReference>
<dbReference type="CDD" id="cd13901">
    <property type="entry name" value="CuRO_3_MaLCC_like"/>
    <property type="match status" value="1"/>
</dbReference>
<keyword evidence="6" id="KW-0186">Copper</keyword>
<proteinExistence type="inferred from homology"/>
<dbReference type="GO" id="GO:0005507">
    <property type="term" value="F:copper ion binding"/>
    <property type="evidence" value="ECO:0007669"/>
    <property type="project" value="InterPro"/>
</dbReference>
<organism evidence="11 12">
    <name type="scientific">[Torrubiella] hemipterigena</name>
    <dbReference type="NCBI Taxonomy" id="1531966"/>
    <lineage>
        <taxon>Eukaryota</taxon>
        <taxon>Fungi</taxon>
        <taxon>Dikarya</taxon>
        <taxon>Ascomycota</taxon>
        <taxon>Pezizomycotina</taxon>
        <taxon>Sordariomycetes</taxon>
        <taxon>Hypocreomycetidae</taxon>
        <taxon>Hypocreales</taxon>
        <taxon>Clavicipitaceae</taxon>
        <taxon>Clavicipitaceae incertae sedis</taxon>
        <taxon>'Torrubiella' clade</taxon>
    </lineage>
</organism>
<dbReference type="Pfam" id="PF07731">
    <property type="entry name" value="Cu-oxidase_2"/>
    <property type="match status" value="1"/>
</dbReference>
<evidence type="ECO:0000256" key="4">
    <source>
        <dbReference type="ARBA" id="ARBA00022737"/>
    </source>
</evidence>
<dbReference type="PROSITE" id="PS00080">
    <property type="entry name" value="MULTICOPPER_OXIDASE2"/>
    <property type="match status" value="1"/>
</dbReference>
<feature type="domain" description="Plastocyanin-like" evidence="10">
    <location>
        <begin position="85"/>
        <end position="200"/>
    </location>
</feature>
<dbReference type="Proteomes" id="UP000039046">
    <property type="component" value="Unassembled WGS sequence"/>
</dbReference>
<dbReference type="OrthoDB" id="2121828at2759"/>
<dbReference type="SUPFAM" id="SSF49503">
    <property type="entry name" value="Cupredoxins"/>
    <property type="match status" value="3"/>
</dbReference>
<evidence type="ECO:0000259" key="9">
    <source>
        <dbReference type="Pfam" id="PF07731"/>
    </source>
</evidence>
<evidence type="ECO:0000259" key="10">
    <source>
        <dbReference type="Pfam" id="PF07732"/>
    </source>
</evidence>
<protein>
    <recommendedName>
        <fullName evidence="13">Multicopper oxidase</fullName>
    </recommendedName>
</protein>
<dbReference type="PANTHER" id="PTHR11709:SF145">
    <property type="entry name" value="LCC1"/>
    <property type="match status" value="1"/>
</dbReference>
<feature type="domain" description="Plastocyanin-like" evidence="8">
    <location>
        <begin position="211"/>
        <end position="369"/>
    </location>
</feature>
<dbReference type="GO" id="GO:0016491">
    <property type="term" value="F:oxidoreductase activity"/>
    <property type="evidence" value="ECO:0007669"/>
    <property type="project" value="UniProtKB-KW"/>
</dbReference>
<keyword evidence="2" id="KW-0479">Metal-binding</keyword>
<evidence type="ECO:0000313" key="11">
    <source>
        <dbReference type="EMBL" id="CEJ90875.1"/>
    </source>
</evidence>
<accession>A0A0A1TJJ9</accession>
<dbReference type="Pfam" id="PF00394">
    <property type="entry name" value="Cu-oxidase"/>
    <property type="match status" value="1"/>
</dbReference>
<dbReference type="InterPro" id="IPR011707">
    <property type="entry name" value="Cu-oxidase-like_N"/>
</dbReference>
<dbReference type="InterPro" id="IPR001117">
    <property type="entry name" value="Cu-oxidase_2nd"/>
</dbReference>
<keyword evidence="3" id="KW-0732">Signal</keyword>
<dbReference type="Pfam" id="PF07732">
    <property type="entry name" value="Cu-oxidase_3"/>
    <property type="match status" value="1"/>
</dbReference>
<evidence type="ECO:0000256" key="1">
    <source>
        <dbReference type="ARBA" id="ARBA00010609"/>
    </source>
</evidence>
<sequence>MGAGSSHLAPRSVAYQASSLGLNTTQVQTNGLSQWGTLSTPTLPKFLTNNPLPNGFPWSTFDAETNYYELMPDTGVIRSYDFTISRGVIAPDGYQKQVMLVNGAFPGPAIEANWGDTIQVTLHNNITGPEEGTALHWHGFLQRGTPWEDGVPAVTQCPVAPGKSFTYSFRPQLYGTTWYHSHYSAQYAGGIFGPIVIYGPSFSSYDIDLGPVMISDWYHEDYFSLVQKTMDKNGKQFPSDNNLINGKMNFDCSTLPPSDKTSCFNNAGVSKFKFQRGKKHRLRLVNTGAEAFQRFSIDGHKMTVIANDFVMLQPYETDTVTLAVGQRADVVVEANGDGDAFWMRTHVGGRACAYSTQPVALAAIYYDGADESQQPTSHAVNGWDDASCSDADLNLTNPILLVPAQKPDVEKTIEIDFYKNETGFNLWHVNGSAFRGNYNSPTLLLGKLHNMTALQTPEWNVINLEQANMVRVVVKNKFFADHPMHLHGFNMQVLHIGTGDWDGTIVRPLNPQRRDVVMVPAKGHLVIQFEAGKNPGVWPFHCHIAWHVSAGLFVQFLTNEDAVTRLPIPQTVAQTCREWGDWTNTNIPEQIDSGL</sequence>
<evidence type="ECO:0000256" key="2">
    <source>
        <dbReference type="ARBA" id="ARBA00022723"/>
    </source>
</evidence>
<evidence type="ECO:0000256" key="5">
    <source>
        <dbReference type="ARBA" id="ARBA00023002"/>
    </source>
</evidence>
<name>A0A0A1TJJ9_9HYPO</name>
<comment type="similarity">
    <text evidence="1">Belongs to the multicopper oxidase family.</text>
</comment>
<evidence type="ECO:0000256" key="3">
    <source>
        <dbReference type="ARBA" id="ARBA00022729"/>
    </source>
</evidence>
<dbReference type="InterPro" id="IPR002355">
    <property type="entry name" value="Cu_oxidase_Cu_BS"/>
</dbReference>
<evidence type="ECO:0000256" key="6">
    <source>
        <dbReference type="ARBA" id="ARBA00023008"/>
    </source>
</evidence>
<evidence type="ECO:0000313" key="12">
    <source>
        <dbReference type="Proteomes" id="UP000039046"/>
    </source>
</evidence>
<dbReference type="FunFam" id="2.60.40.420:FF:000038">
    <property type="entry name" value="Extracellular dihydrogeodin oxidase/laccase"/>
    <property type="match status" value="1"/>
</dbReference>
<dbReference type="HOGENOM" id="CLU_006504_3_1_1"/>
<keyword evidence="4" id="KW-0677">Repeat</keyword>
<dbReference type="CDD" id="cd13880">
    <property type="entry name" value="CuRO_2_MaLCC_like"/>
    <property type="match status" value="1"/>
</dbReference>
<dbReference type="EMBL" id="CDHN01000003">
    <property type="protein sequence ID" value="CEJ90875.1"/>
    <property type="molecule type" value="Genomic_DNA"/>
</dbReference>